<accession>A0A9Q0KYA3</accession>
<dbReference type="EMBL" id="JAMYWD010000002">
    <property type="protein sequence ID" value="KAJ4978875.1"/>
    <property type="molecule type" value="Genomic_DNA"/>
</dbReference>
<evidence type="ECO:0000313" key="3">
    <source>
        <dbReference type="Proteomes" id="UP001141806"/>
    </source>
</evidence>
<name>A0A9Q0KYA3_9MAGN</name>
<evidence type="ECO:0000256" key="1">
    <source>
        <dbReference type="SAM" id="MobiDB-lite"/>
    </source>
</evidence>
<keyword evidence="3" id="KW-1185">Reference proteome</keyword>
<dbReference type="Proteomes" id="UP001141806">
    <property type="component" value="Unassembled WGS sequence"/>
</dbReference>
<proteinExistence type="predicted"/>
<sequence>MLELLSSYLYLGKGKGLRRKGRKWYDRMSKRGTEESKAEITQVEMLKSTLRLRPSRGPEEVIPTEVLWQTRLENCGKPSVAAKKRMREGTTYKKNEPRKRPRVSDYSRMEYDDLDDYDSQGMILTFTENCLAVYSSVF</sequence>
<gene>
    <name evidence="2" type="ORF">NE237_009655</name>
</gene>
<organism evidence="2 3">
    <name type="scientific">Protea cynaroides</name>
    <dbReference type="NCBI Taxonomy" id="273540"/>
    <lineage>
        <taxon>Eukaryota</taxon>
        <taxon>Viridiplantae</taxon>
        <taxon>Streptophyta</taxon>
        <taxon>Embryophyta</taxon>
        <taxon>Tracheophyta</taxon>
        <taxon>Spermatophyta</taxon>
        <taxon>Magnoliopsida</taxon>
        <taxon>Proteales</taxon>
        <taxon>Proteaceae</taxon>
        <taxon>Protea</taxon>
    </lineage>
</organism>
<dbReference type="AlphaFoldDB" id="A0A9Q0KYA3"/>
<feature type="region of interest" description="Disordered" evidence="1">
    <location>
        <begin position="79"/>
        <end position="105"/>
    </location>
</feature>
<reference evidence="2" key="1">
    <citation type="journal article" date="2023" name="Plant J.">
        <title>The genome of the king protea, Protea cynaroides.</title>
        <authorList>
            <person name="Chang J."/>
            <person name="Duong T.A."/>
            <person name="Schoeman C."/>
            <person name="Ma X."/>
            <person name="Roodt D."/>
            <person name="Barker N."/>
            <person name="Li Z."/>
            <person name="Van de Peer Y."/>
            <person name="Mizrachi E."/>
        </authorList>
    </citation>
    <scope>NUCLEOTIDE SEQUENCE</scope>
    <source>
        <tissue evidence="2">Young leaves</tissue>
    </source>
</reference>
<evidence type="ECO:0000313" key="2">
    <source>
        <dbReference type="EMBL" id="KAJ4978875.1"/>
    </source>
</evidence>
<comment type="caution">
    <text evidence="2">The sequence shown here is derived from an EMBL/GenBank/DDBJ whole genome shotgun (WGS) entry which is preliminary data.</text>
</comment>
<protein>
    <submittedName>
        <fullName evidence="2">Uncharacterized protein</fullName>
    </submittedName>
</protein>